<accession>A0ABY6ULL3</accession>
<dbReference type="Pfam" id="PF26118">
    <property type="entry name" value="DUF8035"/>
    <property type="match status" value="1"/>
</dbReference>
<dbReference type="InterPro" id="IPR058348">
    <property type="entry name" value="DUF8035"/>
</dbReference>
<dbReference type="EMBL" id="CABFNS010000845">
    <property type="protein sequence ID" value="VUC32152.1"/>
    <property type="molecule type" value="Genomic_DNA"/>
</dbReference>
<evidence type="ECO:0000313" key="3">
    <source>
        <dbReference type="EMBL" id="VUC32152.1"/>
    </source>
</evidence>
<feature type="compositionally biased region" description="Basic and acidic residues" evidence="1">
    <location>
        <begin position="539"/>
        <end position="589"/>
    </location>
</feature>
<feature type="compositionally biased region" description="Basic residues" evidence="1">
    <location>
        <begin position="318"/>
        <end position="330"/>
    </location>
</feature>
<organism evidence="3 4">
    <name type="scientific">Bionectria ochroleuca</name>
    <name type="common">Gliocladium roseum</name>
    <dbReference type="NCBI Taxonomy" id="29856"/>
    <lineage>
        <taxon>Eukaryota</taxon>
        <taxon>Fungi</taxon>
        <taxon>Dikarya</taxon>
        <taxon>Ascomycota</taxon>
        <taxon>Pezizomycotina</taxon>
        <taxon>Sordariomycetes</taxon>
        <taxon>Hypocreomycetidae</taxon>
        <taxon>Hypocreales</taxon>
        <taxon>Bionectriaceae</taxon>
        <taxon>Clonostachys</taxon>
    </lineage>
</organism>
<feature type="compositionally biased region" description="Polar residues" evidence="1">
    <location>
        <begin position="281"/>
        <end position="298"/>
    </location>
</feature>
<feature type="region of interest" description="Disordered" evidence="1">
    <location>
        <begin position="462"/>
        <end position="655"/>
    </location>
</feature>
<protein>
    <recommendedName>
        <fullName evidence="2">DUF8035 domain-containing protein</fullName>
    </recommendedName>
</protein>
<feature type="compositionally biased region" description="Basic and acidic residues" evidence="1">
    <location>
        <begin position="222"/>
        <end position="233"/>
    </location>
</feature>
<dbReference type="Proteomes" id="UP000766486">
    <property type="component" value="Unassembled WGS sequence"/>
</dbReference>
<comment type="caution">
    <text evidence="3">The sequence shown here is derived from an EMBL/GenBank/DDBJ whole genome shotgun (WGS) entry which is preliminary data.</text>
</comment>
<proteinExistence type="predicted"/>
<evidence type="ECO:0000256" key="1">
    <source>
        <dbReference type="SAM" id="MobiDB-lite"/>
    </source>
</evidence>
<feature type="domain" description="DUF8035" evidence="2">
    <location>
        <begin position="409"/>
        <end position="463"/>
    </location>
</feature>
<feature type="region of interest" description="Disordered" evidence="1">
    <location>
        <begin position="279"/>
        <end position="298"/>
    </location>
</feature>
<feature type="region of interest" description="Disordered" evidence="1">
    <location>
        <begin position="222"/>
        <end position="268"/>
    </location>
</feature>
<reference evidence="3 4" key="1">
    <citation type="submission" date="2019-06" db="EMBL/GenBank/DDBJ databases">
        <authorList>
            <person name="Broberg M."/>
        </authorList>
    </citation>
    <scope>NUCLEOTIDE SEQUENCE [LARGE SCALE GENOMIC DNA]</scope>
</reference>
<dbReference type="PANTHER" id="PTHR42081">
    <property type="entry name" value="ZINC FINGER PROTEIN DHHC DOMAIN CONTAINING PROTEIN"/>
    <property type="match status" value="1"/>
</dbReference>
<evidence type="ECO:0000259" key="2">
    <source>
        <dbReference type="Pfam" id="PF26118"/>
    </source>
</evidence>
<feature type="compositionally biased region" description="Acidic residues" evidence="1">
    <location>
        <begin position="479"/>
        <end position="500"/>
    </location>
</feature>
<name>A0ABY6ULL3_BIOOC</name>
<feature type="region of interest" description="Disordered" evidence="1">
    <location>
        <begin position="318"/>
        <end position="372"/>
    </location>
</feature>
<feature type="compositionally biased region" description="Basic and acidic residues" evidence="1">
    <location>
        <begin position="342"/>
        <end position="352"/>
    </location>
</feature>
<gene>
    <name evidence="3" type="ORF">CLO192961_LOCUS321582</name>
</gene>
<feature type="compositionally biased region" description="Polar residues" evidence="1">
    <location>
        <begin position="358"/>
        <end position="367"/>
    </location>
</feature>
<sequence>MPMTGSIPVEQRIDAIDVFARNIYLQTKQDPSLAEVADAVRQLHTGLRHLRVEAADPDSLLSDPSSVYSSQVSPLVEDCARTLRLLEHALNDEGRGLGSVKAQLKGRKATIDSFLDAVQLQNPRSRPGKSVVDTTQPGLDSIKAKVDQVAEKIFQRKSSGFGDGDDSLWQEFQSELEGQGFDPAILRQHKDVLRAYIRSIQTLSHNNGSPPTLQRLLTYEEKTSRVPSDEKEAVPQSPVDNPKYIVYPEADGDKAKDPPPPLPPKIPLAQDLQQPVAELPSSPNAVTRTNPSDSTALISTKELLDMDMLDSDMARLQLQKHHHHHHRHHSRDIMGHSPSDGRQGRDSNRDSSSRLNLPDQQDSSVFYGSSPLVAPPRGYHSLGSSPSNPGMTHHFRLAPDRYGRQIPYDAEWTKINRDLVSPQVLEKARVRYEARPKYVAILGRLSKDQIADFVRQTRDARAARNIRQAQRADSRSSRDDDDDSDRSDEFSDSDTTDIDDDKTSEKGTKSYPYIVSPPEKTSPSSTVPPKSILKKPHVHFADHGDSDSRTSQSLKDDRSRADDHHHRSRRDSDNYGSRDYRREPSDRSSHHSSKRHSPPDDRDRYDRSRHYNDDRDRDSHYSSSSRYREQGRRQQRDSDTRKSKKNSLGGTLGAVGIGGAAVSLLSVLAEAAI</sequence>
<feature type="compositionally biased region" description="Basic and acidic residues" evidence="1">
    <location>
        <begin position="597"/>
        <end position="641"/>
    </location>
</feature>
<evidence type="ECO:0000313" key="4">
    <source>
        <dbReference type="Proteomes" id="UP000766486"/>
    </source>
</evidence>
<dbReference type="PANTHER" id="PTHR42081:SF2">
    <property type="entry name" value="NIPPED-B-LIKE PROTEIN B"/>
    <property type="match status" value="1"/>
</dbReference>
<feature type="compositionally biased region" description="Low complexity" evidence="1">
    <location>
        <begin position="516"/>
        <end position="531"/>
    </location>
</feature>
<keyword evidence="4" id="KW-1185">Reference proteome</keyword>